<dbReference type="EMBL" id="MU805959">
    <property type="protein sequence ID" value="KAJ3844134.1"/>
    <property type="molecule type" value="Genomic_DNA"/>
</dbReference>
<dbReference type="PANTHER" id="PTHR37539">
    <property type="entry name" value="SECRETED PROTEIN-RELATED"/>
    <property type="match status" value="1"/>
</dbReference>
<keyword evidence="1" id="KW-0472">Membrane</keyword>
<name>A0AA38PJJ9_9AGAR</name>
<dbReference type="GO" id="GO:0016491">
    <property type="term" value="F:oxidoreductase activity"/>
    <property type="evidence" value="ECO:0007669"/>
    <property type="project" value="InterPro"/>
</dbReference>
<evidence type="ECO:0000313" key="4">
    <source>
        <dbReference type="Proteomes" id="UP001163846"/>
    </source>
</evidence>
<keyword evidence="1" id="KW-0812">Transmembrane</keyword>
<dbReference type="AlphaFoldDB" id="A0AA38PJJ9"/>
<accession>A0AA38PJJ9</accession>
<dbReference type="Pfam" id="PF09995">
    <property type="entry name" value="MPAB_Lcp_cat"/>
    <property type="match status" value="1"/>
</dbReference>
<sequence>MATKTKIISRSTDSLALENGTTFQVFGRTAIWDKHCVRRETALRWRTIGDPLCDAAIQELFPDRVYSGADLLQCLESSTGSSHRSEDSTTSSSVQRFWDAIHEHPPMNIRASREQVEVARSFFIDHSVQIMQALLYYSLAGGFASPRIVRTLDKVSYLIPPNITEQEASQNSKDRTFKRLLETFQFVLEVMRCVVPFPEQQGSGYLLPGGDGWKSIIRVRMLHGVARTRVRAHPHYQGSRDSPINQEDMNATLASFCIVPLWSLRQLGLKASRQEEEAFLAVWRHVGFYLGVDPASLDEHFSNTVIADQYLLSATIHLFLDDEELEDQTFMPPTLQLLEAVTDRFANVTLEYNCAMARLLLGPELSTYLGIPSTSWQMGIRLREWLFLQAYPVLFSRSYGRFLRPGWLEKRRYVYAVGMAMTIRRTLGMRRTKYRPVQGEVGQIVWEDESVPPDYATGRLLGRRWKQMLAEMVGVTVSLGIAITGLGCWWMGVL</sequence>
<protein>
    <recommendedName>
        <fullName evidence="2">ER-bound oxygenase mpaB/mpaB'/Rubber oxygenase catalytic domain-containing protein</fullName>
    </recommendedName>
</protein>
<proteinExistence type="predicted"/>
<feature type="domain" description="ER-bound oxygenase mpaB/mpaB'/Rubber oxygenase catalytic" evidence="2">
    <location>
        <begin position="168"/>
        <end position="377"/>
    </location>
</feature>
<gene>
    <name evidence="3" type="ORF">F5878DRAFT_602719</name>
</gene>
<comment type="caution">
    <text evidence="3">The sequence shown here is derived from an EMBL/GenBank/DDBJ whole genome shotgun (WGS) entry which is preliminary data.</text>
</comment>
<feature type="transmembrane region" description="Helical" evidence="1">
    <location>
        <begin position="469"/>
        <end position="492"/>
    </location>
</feature>
<organism evidence="3 4">
    <name type="scientific">Lentinula raphanica</name>
    <dbReference type="NCBI Taxonomy" id="153919"/>
    <lineage>
        <taxon>Eukaryota</taxon>
        <taxon>Fungi</taxon>
        <taxon>Dikarya</taxon>
        <taxon>Basidiomycota</taxon>
        <taxon>Agaricomycotina</taxon>
        <taxon>Agaricomycetes</taxon>
        <taxon>Agaricomycetidae</taxon>
        <taxon>Agaricales</taxon>
        <taxon>Marasmiineae</taxon>
        <taxon>Omphalotaceae</taxon>
        <taxon>Lentinula</taxon>
    </lineage>
</organism>
<keyword evidence="1" id="KW-1133">Transmembrane helix</keyword>
<dbReference type="Proteomes" id="UP001163846">
    <property type="component" value="Unassembled WGS sequence"/>
</dbReference>
<evidence type="ECO:0000259" key="2">
    <source>
        <dbReference type="Pfam" id="PF09995"/>
    </source>
</evidence>
<dbReference type="PANTHER" id="PTHR37539:SF1">
    <property type="entry name" value="ER-BOUND OXYGENASE MPAB_MPAB'_RUBBER OXYGENASE CATALYTIC DOMAIN-CONTAINING PROTEIN"/>
    <property type="match status" value="1"/>
</dbReference>
<dbReference type="InterPro" id="IPR018713">
    <property type="entry name" value="MPAB/Lcp_cat_dom"/>
</dbReference>
<evidence type="ECO:0000313" key="3">
    <source>
        <dbReference type="EMBL" id="KAJ3844134.1"/>
    </source>
</evidence>
<reference evidence="3" key="1">
    <citation type="submission" date="2022-08" db="EMBL/GenBank/DDBJ databases">
        <authorList>
            <consortium name="DOE Joint Genome Institute"/>
            <person name="Min B."/>
            <person name="Riley R."/>
            <person name="Sierra-Patev S."/>
            <person name="Naranjo-Ortiz M."/>
            <person name="Looney B."/>
            <person name="Konkel Z."/>
            <person name="Slot J.C."/>
            <person name="Sakamoto Y."/>
            <person name="Steenwyk J.L."/>
            <person name="Rokas A."/>
            <person name="Carro J."/>
            <person name="Camarero S."/>
            <person name="Ferreira P."/>
            <person name="Molpeceres G."/>
            <person name="Ruiz-Duenas F.J."/>
            <person name="Serrano A."/>
            <person name="Henrissat B."/>
            <person name="Drula E."/>
            <person name="Hughes K.W."/>
            <person name="Mata J.L."/>
            <person name="Ishikawa N.K."/>
            <person name="Vargas-Isla R."/>
            <person name="Ushijima S."/>
            <person name="Smith C.A."/>
            <person name="Ahrendt S."/>
            <person name="Andreopoulos W."/>
            <person name="He G."/>
            <person name="Labutti K."/>
            <person name="Lipzen A."/>
            <person name="Ng V."/>
            <person name="Sandor L."/>
            <person name="Barry K."/>
            <person name="Martinez A.T."/>
            <person name="Xiao Y."/>
            <person name="Gibbons J.G."/>
            <person name="Terashima K."/>
            <person name="Hibbett D.S."/>
            <person name="Grigoriev I.V."/>
        </authorList>
    </citation>
    <scope>NUCLEOTIDE SEQUENCE</scope>
    <source>
        <strain evidence="3">TFB9207</strain>
    </source>
</reference>
<dbReference type="InterPro" id="IPR037473">
    <property type="entry name" value="Lcp-like"/>
</dbReference>
<evidence type="ECO:0000256" key="1">
    <source>
        <dbReference type="SAM" id="Phobius"/>
    </source>
</evidence>
<keyword evidence="4" id="KW-1185">Reference proteome</keyword>